<evidence type="ECO:0000256" key="7">
    <source>
        <dbReference type="SAM" id="MobiDB-lite"/>
    </source>
</evidence>
<dbReference type="EMBL" id="JAOQAZ010000031">
    <property type="protein sequence ID" value="KAJ4250208.1"/>
    <property type="molecule type" value="Genomic_DNA"/>
</dbReference>
<feature type="region of interest" description="Disordered" evidence="7">
    <location>
        <begin position="297"/>
        <end position="319"/>
    </location>
</feature>
<name>A0A9W8RRF4_9HYPO</name>
<keyword evidence="5" id="KW-0862">Zinc</keyword>
<feature type="compositionally biased region" description="Low complexity" evidence="7">
    <location>
        <begin position="106"/>
        <end position="117"/>
    </location>
</feature>
<proteinExistence type="predicted"/>
<evidence type="ECO:0000256" key="6">
    <source>
        <dbReference type="ARBA" id="ARBA00023242"/>
    </source>
</evidence>
<comment type="subcellular location">
    <subcellularLocation>
        <location evidence="1">Nucleus</location>
    </subcellularLocation>
</comment>
<keyword evidence="2" id="KW-0479">Metal-binding</keyword>
<dbReference type="InterPro" id="IPR051059">
    <property type="entry name" value="VerF-like"/>
</dbReference>
<evidence type="ECO:0000256" key="1">
    <source>
        <dbReference type="ARBA" id="ARBA00004123"/>
    </source>
</evidence>
<dbReference type="GO" id="GO:0008270">
    <property type="term" value="F:zinc ion binding"/>
    <property type="evidence" value="ECO:0007669"/>
    <property type="project" value="UniProtKB-KW"/>
</dbReference>
<feature type="region of interest" description="Disordered" evidence="7">
    <location>
        <begin position="88"/>
        <end position="127"/>
    </location>
</feature>
<feature type="region of interest" description="Disordered" evidence="7">
    <location>
        <begin position="152"/>
        <end position="172"/>
    </location>
</feature>
<dbReference type="GO" id="GO:0005634">
    <property type="term" value="C:nucleus"/>
    <property type="evidence" value="ECO:0007669"/>
    <property type="project" value="UniProtKB-SubCell"/>
</dbReference>
<dbReference type="AlphaFoldDB" id="A0A9W8RRF4"/>
<keyword evidence="10" id="KW-1185">Reference proteome</keyword>
<organism evidence="9 10">
    <name type="scientific">Fusarium torreyae</name>
    <dbReference type="NCBI Taxonomy" id="1237075"/>
    <lineage>
        <taxon>Eukaryota</taxon>
        <taxon>Fungi</taxon>
        <taxon>Dikarya</taxon>
        <taxon>Ascomycota</taxon>
        <taxon>Pezizomycotina</taxon>
        <taxon>Sordariomycetes</taxon>
        <taxon>Hypocreomycetidae</taxon>
        <taxon>Hypocreales</taxon>
        <taxon>Nectriaceae</taxon>
        <taxon>Fusarium</taxon>
    </lineage>
</organism>
<dbReference type="PANTHER" id="PTHR40626:SF34">
    <property type="entry name" value="ZINC FINGER PROTEIN YGR067C"/>
    <property type="match status" value="1"/>
</dbReference>
<feature type="compositionally biased region" description="Polar residues" evidence="7">
    <location>
        <begin position="309"/>
        <end position="319"/>
    </location>
</feature>
<comment type="caution">
    <text evidence="9">The sequence shown here is derived from an EMBL/GenBank/DDBJ whole genome shotgun (WGS) entry which is preliminary data.</text>
</comment>
<evidence type="ECO:0000313" key="9">
    <source>
        <dbReference type="EMBL" id="KAJ4250208.1"/>
    </source>
</evidence>
<dbReference type="OrthoDB" id="654211at2759"/>
<feature type="compositionally biased region" description="Polar residues" evidence="7">
    <location>
        <begin position="1"/>
        <end position="11"/>
    </location>
</feature>
<dbReference type="CDD" id="cd12148">
    <property type="entry name" value="fungal_TF_MHR"/>
    <property type="match status" value="1"/>
</dbReference>
<keyword evidence="4" id="KW-0863">Zinc-finger</keyword>
<dbReference type="GO" id="GO:0000981">
    <property type="term" value="F:DNA-binding transcription factor activity, RNA polymerase II-specific"/>
    <property type="evidence" value="ECO:0007669"/>
    <property type="project" value="InterPro"/>
</dbReference>
<evidence type="ECO:0000259" key="8">
    <source>
        <dbReference type="Pfam" id="PF04082"/>
    </source>
</evidence>
<dbReference type="GO" id="GO:0006351">
    <property type="term" value="P:DNA-templated transcription"/>
    <property type="evidence" value="ECO:0007669"/>
    <property type="project" value="InterPro"/>
</dbReference>
<dbReference type="InterPro" id="IPR007219">
    <property type="entry name" value="XnlR_reg_dom"/>
</dbReference>
<keyword evidence="3" id="KW-0677">Repeat</keyword>
<feature type="domain" description="Xylanolytic transcriptional activator regulatory" evidence="8">
    <location>
        <begin position="368"/>
        <end position="467"/>
    </location>
</feature>
<sequence>MSSAIESSVTVATGGPRKGRPRRQYRDLVTRHEKTLHAEAHLQRLQQGQEPENLADEVNVACSSLTAPRALGTPPDDELEAESHNRNDAHLGIGEPPSPGNEIACSLSPSSSSSSSSTAPHDHRASFTECARTSTHDPAFSMTMAAPHVQAPVATGDPTSHQSKAQVSAPDPHPYDHAALDAHAGEQCLTEMMDTDTAMAFDNLPTSEVPHQDPLQPSAPMDHDPTQFFFSPMPSFDLDQSVFAFLPLPDESAAQNSNNQSSSNQVGGLGLQQLPIEGSAIYSIADNPLSQSLTHFGAQRQPTDEQDTPRSYSSSNGLPSLQVKRQTYAPASLDAFAYESIRNDLSTRLTISASNAEIPSAKVCQGFLSSYITSFHGHLPIIHLKSFSPRETPSPLILAMCSIGALYRLDRRRAKRLYEVATSSLEIVPHPPQDNDVMVVKDYCLWYAQTKLLLSFYAIMSGDKDLISGTMHNNGFYTLNKGRSERI</sequence>
<protein>
    <recommendedName>
        <fullName evidence="8">Xylanolytic transcriptional activator regulatory domain-containing protein</fullName>
    </recommendedName>
</protein>
<evidence type="ECO:0000256" key="4">
    <source>
        <dbReference type="ARBA" id="ARBA00022771"/>
    </source>
</evidence>
<keyword evidence="6" id="KW-0539">Nucleus</keyword>
<evidence type="ECO:0000256" key="3">
    <source>
        <dbReference type="ARBA" id="ARBA00022737"/>
    </source>
</evidence>
<dbReference type="Pfam" id="PF04082">
    <property type="entry name" value="Fungal_trans"/>
    <property type="match status" value="1"/>
</dbReference>
<dbReference type="PANTHER" id="PTHR40626">
    <property type="entry name" value="MIP31509P"/>
    <property type="match status" value="1"/>
</dbReference>
<feature type="region of interest" description="Disordered" evidence="7">
    <location>
        <begin position="1"/>
        <end position="26"/>
    </location>
</feature>
<feature type="compositionally biased region" description="Polar residues" evidence="7">
    <location>
        <begin position="157"/>
        <end position="166"/>
    </location>
</feature>
<accession>A0A9W8RRF4</accession>
<dbReference type="GO" id="GO:0000785">
    <property type="term" value="C:chromatin"/>
    <property type="evidence" value="ECO:0007669"/>
    <property type="project" value="TreeGrafter"/>
</dbReference>
<evidence type="ECO:0000313" key="10">
    <source>
        <dbReference type="Proteomes" id="UP001152049"/>
    </source>
</evidence>
<reference evidence="9" key="1">
    <citation type="submission" date="2022-09" db="EMBL/GenBank/DDBJ databases">
        <title>Fusarium specimens isolated from Avocado Roots.</title>
        <authorList>
            <person name="Stajich J."/>
            <person name="Roper C."/>
            <person name="Heimlech-Rivalta G."/>
        </authorList>
    </citation>
    <scope>NUCLEOTIDE SEQUENCE</scope>
    <source>
        <strain evidence="9">CF00136</strain>
    </source>
</reference>
<evidence type="ECO:0000256" key="5">
    <source>
        <dbReference type="ARBA" id="ARBA00022833"/>
    </source>
</evidence>
<dbReference type="GO" id="GO:0000978">
    <property type="term" value="F:RNA polymerase II cis-regulatory region sequence-specific DNA binding"/>
    <property type="evidence" value="ECO:0007669"/>
    <property type="project" value="InterPro"/>
</dbReference>
<gene>
    <name evidence="9" type="ORF">NW762_012023</name>
</gene>
<dbReference type="Proteomes" id="UP001152049">
    <property type="component" value="Unassembled WGS sequence"/>
</dbReference>
<evidence type="ECO:0000256" key="2">
    <source>
        <dbReference type="ARBA" id="ARBA00022723"/>
    </source>
</evidence>